<dbReference type="EMBL" id="JXJN01025842">
    <property type="status" value="NOT_ANNOTATED_CDS"/>
    <property type="molecule type" value="Genomic_DNA"/>
</dbReference>
<evidence type="ECO:0000256" key="1">
    <source>
        <dbReference type="SAM" id="MobiDB-lite"/>
    </source>
</evidence>
<feature type="compositionally biased region" description="Polar residues" evidence="1">
    <location>
        <begin position="8"/>
        <end position="22"/>
    </location>
</feature>
<evidence type="ECO:0000313" key="3">
    <source>
        <dbReference type="Proteomes" id="UP000092460"/>
    </source>
</evidence>
<reference evidence="3" key="1">
    <citation type="submission" date="2015-01" db="EMBL/GenBank/DDBJ databases">
        <authorList>
            <person name="Aksoy S."/>
            <person name="Warren W."/>
            <person name="Wilson R.K."/>
        </authorList>
    </citation>
    <scope>NUCLEOTIDE SEQUENCE [LARGE SCALE GENOMIC DNA]</scope>
    <source>
        <strain evidence="3">IAEA</strain>
    </source>
</reference>
<protein>
    <submittedName>
        <fullName evidence="2">Uncharacterized protein</fullName>
    </submittedName>
</protein>
<name>A0A1B0C552_9MUSC</name>
<dbReference type="EnsemblMetazoa" id="GPPI049419-RA">
    <property type="protein sequence ID" value="GPPI049419-PA"/>
    <property type="gene ID" value="GPPI049419"/>
</dbReference>
<proteinExistence type="predicted"/>
<evidence type="ECO:0000313" key="2">
    <source>
        <dbReference type="EnsemblMetazoa" id="GPPI049419-PA"/>
    </source>
</evidence>
<organism evidence="2 3">
    <name type="scientific">Glossina palpalis gambiensis</name>
    <dbReference type="NCBI Taxonomy" id="67801"/>
    <lineage>
        <taxon>Eukaryota</taxon>
        <taxon>Metazoa</taxon>
        <taxon>Ecdysozoa</taxon>
        <taxon>Arthropoda</taxon>
        <taxon>Hexapoda</taxon>
        <taxon>Insecta</taxon>
        <taxon>Pterygota</taxon>
        <taxon>Neoptera</taxon>
        <taxon>Endopterygota</taxon>
        <taxon>Diptera</taxon>
        <taxon>Brachycera</taxon>
        <taxon>Muscomorpha</taxon>
        <taxon>Hippoboscoidea</taxon>
        <taxon>Glossinidae</taxon>
        <taxon>Glossina</taxon>
    </lineage>
</organism>
<dbReference type="AlphaFoldDB" id="A0A1B0C552"/>
<dbReference type="VEuPathDB" id="VectorBase:GPPI049419"/>
<accession>A0A1B0C552</accession>
<dbReference type="Proteomes" id="UP000092460">
    <property type="component" value="Unassembled WGS sequence"/>
</dbReference>
<reference evidence="2" key="2">
    <citation type="submission" date="2020-05" db="UniProtKB">
        <authorList>
            <consortium name="EnsemblMetazoa"/>
        </authorList>
    </citation>
    <scope>IDENTIFICATION</scope>
    <source>
        <strain evidence="2">IAEA</strain>
    </source>
</reference>
<keyword evidence="3" id="KW-1185">Reference proteome</keyword>
<feature type="region of interest" description="Disordered" evidence="1">
    <location>
        <begin position="1"/>
        <end position="22"/>
    </location>
</feature>
<sequence>MKDGPSIITRNSKGSGFPRTSQAYSPKWCFFVFYWSTRGAVRLEALKPGQTLTVDLCCEQLDRVKLTSRAWDVDTKGRGFVPGIES</sequence>
<dbReference type="EMBL" id="JXJN01025841">
    <property type="status" value="NOT_ANNOTATED_CDS"/>
    <property type="molecule type" value="Genomic_DNA"/>
</dbReference>